<dbReference type="InterPro" id="IPR000884">
    <property type="entry name" value="TSP1_rpt"/>
</dbReference>
<dbReference type="Pfam" id="PF00014">
    <property type="entry name" value="Kunitz_BPTI"/>
    <property type="match status" value="1"/>
</dbReference>
<keyword evidence="4" id="KW-0722">Serine protease inhibitor</keyword>
<evidence type="ECO:0000256" key="5">
    <source>
        <dbReference type="ARBA" id="ARBA00023157"/>
    </source>
</evidence>
<dbReference type="GO" id="GO:0005615">
    <property type="term" value="C:extracellular space"/>
    <property type="evidence" value="ECO:0007669"/>
    <property type="project" value="TreeGrafter"/>
</dbReference>
<evidence type="ECO:0000313" key="11">
    <source>
        <dbReference type="Proteomes" id="UP000031668"/>
    </source>
</evidence>
<dbReference type="InterPro" id="IPR036056">
    <property type="entry name" value="Fibrinogen-like_C"/>
</dbReference>
<evidence type="ECO:0000256" key="2">
    <source>
        <dbReference type="ARBA" id="ARBA00022525"/>
    </source>
</evidence>
<feature type="domain" description="Chitin-binding type-2" evidence="9">
    <location>
        <begin position="3326"/>
        <end position="3381"/>
    </location>
</feature>
<dbReference type="Proteomes" id="UP000031668">
    <property type="component" value="Unassembled WGS sequence"/>
</dbReference>
<dbReference type="SUPFAM" id="SSF82895">
    <property type="entry name" value="TSP-1 type 1 repeat"/>
    <property type="match status" value="1"/>
</dbReference>
<name>A0A0C2JEB5_THEKT</name>
<evidence type="ECO:0000256" key="3">
    <source>
        <dbReference type="ARBA" id="ARBA00022690"/>
    </source>
</evidence>
<keyword evidence="11" id="KW-1185">Reference proteome</keyword>
<proteinExistence type="predicted"/>
<dbReference type="CDD" id="cd00109">
    <property type="entry name" value="Kunitz-type"/>
    <property type="match status" value="1"/>
</dbReference>
<dbReference type="PANTHER" id="PTHR10083">
    <property type="entry name" value="KUNITZ-TYPE PROTEASE INHIBITOR-RELATED"/>
    <property type="match status" value="1"/>
</dbReference>
<dbReference type="OrthoDB" id="5976200at2759"/>
<evidence type="ECO:0000259" key="9">
    <source>
        <dbReference type="PROSITE" id="PS50940"/>
    </source>
</evidence>
<dbReference type="SUPFAM" id="SSF49899">
    <property type="entry name" value="Concanavalin A-like lectins/glucanases"/>
    <property type="match status" value="3"/>
</dbReference>
<evidence type="ECO:0000256" key="7">
    <source>
        <dbReference type="SAM" id="SignalP"/>
    </source>
</evidence>
<dbReference type="InterPro" id="IPR036508">
    <property type="entry name" value="Chitin-bd_dom_sf"/>
</dbReference>
<dbReference type="PROSITE" id="PS50092">
    <property type="entry name" value="TSP1"/>
    <property type="match status" value="1"/>
</dbReference>
<dbReference type="SMART" id="SM00131">
    <property type="entry name" value="KU"/>
    <property type="match status" value="1"/>
</dbReference>
<evidence type="ECO:0000259" key="8">
    <source>
        <dbReference type="PROSITE" id="PS50279"/>
    </source>
</evidence>
<protein>
    <submittedName>
        <fullName evidence="10">Kunitz-type serine protease inhibitor IX</fullName>
    </submittedName>
</protein>
<dbReference type="InterPro" id="IPR050098">
    <property type="entry name" value="TFPI/VKTCI-like"/>
</dbReference>
<feature type="region of interest" description="Disordered" evidence="6">
    <location>
        <begin position="3481"/>
        <end position="3513"/>
    </location>
</feature>
<keyword evidence="7" id="KW-0732">Signal</keyword>
<dbReference type="Gene3D" id="2.20.100.10">
    <property type="entry name" value="Thrombospondin type-1 (TSP1) repeat"/>
    <property type="match status" value="1"/>
</dbReference>
<dbReference type="GO" id="GO:0004867">
    <property type="term" value="F:serine-type endopeptidase inhibitor activity"/>
    <property type="evidence" value="ECO:0007669"/>
    <property type="project" value="UniProtKB-KW"/>
</dbReference>
<dbReference type="InterPro" id="IPR002557">
    <property type="entry name" value="Chitin-bd_dom"/>
</dbReference>
<dbReference type="Gene3D" id="3.90.215.10">
    <property type="entry name" value="Gamma Fibrinogen, chain A, domain 1"/>
    <property type="match status" value="1"/>
</dbReference>
<dbReference type="SUPFAM" id="SSF57362">
    <property type="entry name" value="BPTI-like"/>
    <property type="match status" value="1"/>
</dbReference>
<evidence type="ECO:0000256" key="6">
    <source>
        <dbReference type="SAM" id="MobiDB-lite"/>
    </source>
</evidence>
<dbReference type="Pfam" id="PF01607">
    <property type="entry name" value="CBM_14"/>
    <property type="match status" value="1"/>
</dbReference>
<evidence type="ECO:0000313" key="10">
    <source>
        <dbReference type="EMBL" id="KII67588.1"/>
    </source>
</evidence>
<dbReference type="GO" id="GO:0008061">
    <property type="term" value="F:chitin binding"/>
    <property type="evidence" value="ECO:0007669"/>
    <property type="project" value="InterPro"/>
</dbReference>
<dbReference type="Gene3D" id="4.10.410.10">
    <property type="entry name" value="Pancreatic trypsin inhibitor Kunitz domain"/>
    <property type="match status" value="1"/>
</dbReference>
<keyword evidence="2" id="KW-0964">Secreted</keyword>
<gene>
    <name evidence="10" type="ORF">RF11_14322</name>
</gene>
<feature type="chain" id="PRO_5002151010" evidence="7">
    <location>
        <begin position="20"/>
        <end position="4002"/>
    </location>
</feature>
<comment type="subcellular location">
    <subcellularLocation>
        <location evidence="1">Secreted</location>
    </subcellularLocation>
</comment>
<dbReference type="InterPro" id="IPR014716">
    <property type="entry name" value="Fibrinogen_a/b/g_C_1"/>
</dbReference>
<evidence type="ECO:0000256" key="4">
    <source>
        <dbReference type="ARBA" id="ARBA00022900"/>
    </source>
</evidence>
<dbReference type="InterPro" id="IPR036880">
    <property type="entry name" value="Kunitz_BPTI_sf"/>
</dbReference>
<dbReference type="Gene3D" id="2.60.120.200">
    <property type="match status" value="3"/>
</dbReference>
<dbReference type="EMBL" id="JWZT01003130">
    <property type="protein sequence ID" value="KII67588.1"/>
    <property type="molecule type" value="Genomic_DNA"/>
</dbReference>
<dbReference type="InterPro" id="IPR013320">
    <property type="entry name" value="ConA-like_dom_sf"/>
</dbReference>
<dbReference type="PROSITE" id="PS00280">
    <property type="entry name" value="BPTI_KUNITZ_1"/>
    <property type="match status" value="1"/>
</dbReference>
<feature type="compositionally biased region" description="Low complexity" evidence="6">
    <location>
        <begin position="3489"/>
        <end position="3511"/>
    </location>
</feature>
<organism evidence="10 11">
    <name type="scientific">Thelohanellus kitauei</name>
    <name type="common">Myxosporean</name>
    <dbReference type="NCBI Taxonomy" id="669202"/>
    <lineage>
        <taxon>Eukaryota</taxon>
        <taxon>Metazoa</taxon>
        <taxon>Cnidaria</taxon>
        <taxon>Myxozoa</taxon>
        <taxon>Myxosporea</taxon>
        <taxon>Bivalvulida</taxon>
        <taxon>Platysporina</taxon>
        <taxon>Myxobolidae</taxon>
        <taxon>Thelohanellus</taxon>
    </lineage>
</organism>
<reference evidence="10 11" key="1">
    <citation type="journal article" date="2014" name="Genome Biol. Evol.">
        <title>The genome of the myxosporean Thelohanellus kitauei shows adaptations to nutrient acquisition within its fish host.</title>
        <authorList>
            <person name="Yang Y."/>
            <person name="Xiong J."/>
            <person name="Zhou Z."/>
            <person name="Huo F."/>
            <person name="Miao W."/>
            <person name="Ran C."/>
            <person name="Liu Y."/>
            <person name="Zhang J."/>
            <person name="Feng J."/>
            <person name="Wang M."/>
            <person name="Wang M."/>
            <person name="Wang L."/>
            <person name="Yao B."/>
        </authorList>
    </citation>
    <scope>NUCLEOTIDE SEQUENCE [LARGE SCALE GENOMIC DNA]</scope>
    <source>
        <strain evidence="10">Wuqing</strain>
    </source>
</reference>
<dbReference type="SMART" id="SM00209">
    <property type="entry name" value="TSP1"/>
    <property type="match status" value="1"/>
</dbReference>
<dbReference type="InterPro" id="IPR036383">
    <property type="entry name" value="TSP1_rpt_sf"/>
</dbReference>
<feature type="region of interest" description="Disordered" evidence="6">
    <location>
        <begin position="273"/>
        <end position="297"/>
    </location>
</feature>
<sequence>MYFIFFWIVLANVAPRVSLVITHDQLGRVFSDLLSTKKNSFEKIVVESEAQDVKEPAVNHNDSVTITNLSSGSVKLLPTLETKAFHKIGSEIKKSIKKEQNNLISDLDIKGLAKDITSQDNPSQNVVSVTRSYSNVKAQVFLNGNFPVVLQEWVDTYPLPGWYSEPSATQTLDIDNYLKSDQQTGLDKSEVPAPEADPVFQVPVTVNGTFVFGIPQRIINYFRNVSCFESRTYTDYLQTECYKSLNHTGIKNESVLTSPNQSKTDVQASIDNKVNESQSSGISVSQNDLGSSKSEPKTSYNALVPAYIQNTGGQESGNYKQSASQYDLISRKTINHQLSVDQPQFINLESEPTVPNPISEPSNALPFSDVYSFYHDPIPPNSAQLDSPKYGLDNSIMEPLLPPAAPTTVTQTTVLHSLPKSNFGFIKDTSCILDVAPGICNALIERYYFSVLLQECITFNYTGCGGNLNNFITKEECESVCMKGIHFKSTAIFERVVFNVEEYEPKKEPNITENMSYPTVSYETQEVQNLKTQNSTLKFLIAFEWTPDMDQLFSPQRINLWSEAEKLLIAAYVGQSVIHPTLQYISKYHDPYRNADVIQVTALLTHSISEHLLDPLISYIEKSRESLSLPVIKESIVIKDDDSSSNGLMCRRMDIPVVVTCRESTYGCCQDGVMSSSGPNSKGCPEINCPCDELLFSFVLDFTKKQLTEFEDEERPELTIAVYNKLVDAVNNTYGNQIVDASIDSRKCDARVSQTKGTREVYIIDIAIRLNARIPDTLAPLISLSKSGIIGGLPIIKNSLIVTAAYGYNPPVNQKRSLIPRAPHKIYTQESPLFHLSLNEINSDKVIKDISGKGNDFVLSKSFSVLRRRSLSHTSLDESCSGTFYPKRNEIATLNVETPTFPAYLRELTLSLWLMPLKDVNSDKKSGIMYAVTDHNQTSTIWPAIEFGDKSLRASWADIGCAAETQLQRLNEWTQIVVYYDVLHKSIDMYKDGKQVSSCKGPETFARVDESHTIQKLILGDSSNPFDGPIDEVMMYPTRISEEKILTDYKYCEQILSSVDTCRPECPPPLVNKTKPKPQEKKQRPISTCLQYKNRCNRHQNGIYKLVLPSEVFERQEFPSPFKSMPTYCDMQTFDGGWTLVLTNPIGSQWRPFELLESNIQNPSINSKFSILKYANILAENCEKNIEYMIRVDYGNFTAGVVISIPKSVNLTSKIPQVNELVLIKKFGKWNFFTHSISQRVPWIMYKLSDDGDRYPVLTSSLDPAGLEGVLVDTYDNKFKLFEGWNTSYPPTITYWVRESQDPHGKNGGYIDISGIEAEISAYYFSVELINLENVPVLIEYYVGGSRQYLKLSEHNSTTLFTMIQSVTMPMAISMRVTNEQTRTDMFMNCRKELHVPIYYLKDDLYIATISETCDSEFPNLNEYYYDYMIYNSLNETVVLTITVLNVSNNFLVSPLTFDDWKGSVTFLRNPGFTITAKTVSESIPLFINDQQYWNVMPLTAKDMIVNMVVSKAPVNKGPEIKCYYSMEIQNQAIAAVNLAWRDDIILAILDPGERISINFEMKTYDSTVIDTAIHIEAYPHDMKLLGILHVFINGLSRESIRCNPQKLPTLIIVTSNITDETTLRSELTNRTITLDQKEENICPPVIHGGYSEWSSWTKCVGVCPYNGTRSRTRFCNYPRPENGGFSCEEQGLGPEVEYEMCIVDGCQTINPSQPLDFDVHPYSIFETRINANFKFFNTISQNINIHIFINSYETSSKTYLNTTVKGLGSKNIICNSTVLPTHSMVRIVATDNNNLRVKVSGHDELVFEYQEGFIKTTFYLGNLPNINSFNYFLNVRFINNAGKTIRLILEKLNTSSFPTYKYVNASSTLIFKTKINSLVPQPPYKVSCDSGEGTPRFYLNDAIDLILYPLNSPKDMQIIIIDLQKRNYRSSLKYINLMFENTLYEQINVNLATVYGSELIGVGPGQLKVYKKRIITPIEIFMNIEVSPYRNSSVLIDSLPSVTYVAENAANNFRLYTLGQRGRDNLLKDIMIDLSTYYVKMRIVNLATQPAAVSWSMDDVNFIDEGHEKRMNFQIISSTLPPAITVSGVLLSGRPCYINGRSSTYVIPSKNPADYLTLLLSEVSDYSNNTNDFIELNIIFINTFNRNVNIRWGWSDDQLIALEIGPRNSLTEKVEAPASDPVIFEATDTITNHTLFVNGTTRFGILPNQLTATVTVLINNGGKYHYNPVLIRQIGLKLLNENLNDDISVIWKYGDKSSSLFVPKNSGIDLKLRLQDIGVDYNLTIAAKVYSTNKPICMTPNHDIISISRYGIEQITQLSEGSHEFPWLVITLPKTQVDSSACASSSSGLGKFLALKLYSTDSEDIYLNWRDGPLNILVPTIQKVHSVLLRSDEPNILIFSCFDSCPISAIHMKALTRSKRLVLLNNRTELDLAYSSEYSTKINPVVVDLKITNVSNITESTIQYRPIVINTRHEPVILFWRLKLNGTDKILIPNYGSLPLVLNISNMEVADLLIRAIAENSRKKLLVNGVENYSIESKVDCPPNCEYTEQVVIHSMEPEDTSPSTDYFRFTFENKLLRIVVVEVNPHGQIAEIDPLGMMVMKVFIGNLSLDDKNPLSINAYDKESGYQLKLNETINTVYISSPESPSNAFFFVIKPPELSIIPTHSFLFNKETVSHLDSGDRIDIHGPVEYFMMPICKQVELQGIVIDGVRKWVGLNLPHLNCLIYPNLCNDGLTYAIRMKILNYNADPETKVKIIDTGSDGASSSGVSLQLTGQKLLCRVTSISRTWQVTSPVNEYDIFLMVSWNQEEGLSLYINGSLISTDSSGEAVLYAPNIDMSPNLLIGRGFNRNENNPYRFVVFSFIIFSKNLREKEAKASYLYLSSYKLSKAIITNLRVVNDFGRVIRLIPNKGLVPSNGLIINPGKKYQILSLIDMFSKNPSKKSDFIVERSNIDSQKLSLYAEDYEFGTPLYINNRPSPYVLKPERGQDDYVDVVISSKIPDIYPIYHWVMNDINENLRVVTKTSPQMKYYGTVIIPKNKNGGILLDGFSGNLQINDIPFKCLFSPSTCDRGVSIMLQVKLEESLGGSDTTFRFILDTGGHHGEGFSIYLLGGRLVAEVSLNKQIWKLESGIPYGEWLTLTLVWEPKNGGRVELYSNGKLIERATRSADKQGFSNLKNQTIYIGKSSVKSGNEKFEGARFSIRLLSIFDQILDKTQALYQFLYYCNHNQPINYPRYINVNFENRAGVDAMIKPDKGEHKDNGYSVNTGLMLELRLEEKGPITTYPVIFKAFDTNKHKNLLISGENSLLVMSEEDQNKVTEVIIISKLKCSELNGLFPDPSDKSSYITCVDGIAIRQKCPAESFWDEERKSCKISGNVEFKNNEKQQNTSKYTPPFIVHIWNKEPYPVQINENQKTFAKIDIPGDGSVSYAMFLPLGSTIKLFATSNNSKSALLCINGSKYLDLRITSETNDTSLIVELSISEPGKNNQPDATTTLQPAAPATTTPKPVSAADQVFPNETRPSTIVRFAFFASNMVPKPVVFEEKDQQINAFRLKPNQTARVFLEGEVYDNYVTFVARLTDNSNRSALKINGLDEVRLPVSVLNRRVPSIGAIVIHYPNQDFMNRRNILLNIIRDLKRNQPEYNNLFIRIYKTFSSEAVVTDSSSSGLEIRINRSNSLIDSTATDVSLKVLKDVHEIKFTGYLPSTNDPIEINGQREFKIELNSGQLLPIPIILHLPNQNWTYFYYKIRESIQDRNVLDGRRLKSNETLFQINQNMVFLVISFINSVGADVRLKSVAGPLRVDTIFPKSTTSRITMWIPSSSLVELIAVDLEGNILLINGNGTITIDPSSVSKKPYYITYPNSNYEPADQYDGDTDPGAKNSLIYKIKSNLKSDTVKFFVVGRHKHDADDKIYSLPSADHLVVDQPLENEKIFAVDTSTGNLLSINGKGYYQEKSSNSIKKDFMTELTISSSDFSKENLSFAPGEAEKSKRWIDATKTEPIYN</sequence>
<feature type="domain" description="BPTI/Kunitz inhibitor" evidence="8">
    <location>
        <begin position="431"/>
        <end position="481"/>
    </location>
</feature>
<dbReference type="Pfam" id="PF13385">
    <property type="entry name" value="Laminin_G_3"/>
    <property type="match status" value="1"/>
</dbReference>
<feature type="region of interest" description="Disordered" evidence="6">
    <location>
        <begin position="3981"/>
        <end position="4002"/>
    </location>
</feature>
<dbReference type="SUPFAM" id="SSF57625">
    <property type="entry name" value="Invertebrate chitin-binding proteins"/>
    <property type="match status" value="1"/>
</dbReference>
<dbReference type="InterPro" id="IPR002223">
    <property type="entry name" value="Kunitz_BPTI"/>
</dbReference>
<dbReference type="PANTHER" id="PTHR10083:SF374">
    <property type="entry name" value="BPTI_KUNITZ INHIBITOR DOMAIN-CONTAINING PROTEIN"/>
    <property type="match status" value="1"/>
</dbReference>
<dbReference type="Gene3D" id="2.170.140.10">
    <property type="entry name" value="Chitin binding domain"/>
    <property type="match status" value="1"/>
</dbReference>
<dbReference type="SMART" id="SM00494">
    <property type="entry name" value="ChtBD2"/>
    <property type="match status" value="1"/>
</dbReference>
<dbReference type="SUPFAM" id="SSF56496">
    <property type="entry name" value="Fibrinogen C-terminal domain-like"/>
    <property type="match status" value="1"/>
</dbReference>
<feature type="signal peptide" evidence="7">
    <location>
        <begin position="1"/>
        <end position="19"/>
    </location>
</feature>
<accession>A0A0C2JEB5</accession>
<keyword evidence="5" id="KW-1015">Disulfide bond</keyword>
<dbReference type="PROSITE" id="PS50279">
    <property type="entry name" value="BPTI_KUNITZ_2"/>
    <property type="match status" value="1"/>
</dbReference>
<evidence type="ECO:0000256" key="1">
    <source>
        <dbReference type="ARBA" id="ARBA00004613"/>
    </source>
</evidence>
<dbReference type="PROSITE" id="PS50940">
    <property type="entry name" value="CHIT_BIND_II"/>
    <property type="match status" value="1"/>
</dbReference>
<keyword evidence="3" id="KW-0646">Protease inhibitor</keyword>
<dbReference type="InterPro" id="IPR020901">
    <property type="entry name" value="Prtase_inh_Kunz-CS"/>
</dbReference>
<feature type="compositionally biased region" description="Basic and acidic residues" evidence="6">
    <location>
        <begin position="3984"/>
        <end position="3996"/>
    </location>
</feature>
<comment type="caution">
    <text evidence="10">The sequence shown here is derived from an EMBL/GenBank/DDBJ whole genome shotgun (WGS) entry which is preliminary data.</text>
</comment>